<accession>B4JTC6</accession>
<evidence type="ECO:0000256" key="1">
    <source>
        <dbReference type="SAM" id="MobiDB-lite"/>
    </source>
</evidence>
<name>B4JTC6_DROGR</name>
<dbReference type="InParanoid" id="B4JTC6"/>
<dbReference type="EMBL" id="CH916373">
    <property type="protein sequence ID" value="EDV95016.1"/>
    <property type="molecule type" value="Genomic_DNA"/>
</dbReference>
<dbReference type="OrthoDB" id="7883086at2759"/>
<evidence type="ECO:0000313" key="5">
    <source>
        <dbReference type="Proteomes" id="UP000001070"/>
    </source>
</evidence>
<dbReference type="PhylomeDB" id="B4JTC6"/>
<dbReference type="STRING" id="7222.B4JTC6"/>
<dbReference type="Proteomes" id="UP000001070">
    <property type="component" value="Unassembled WGS sequence"/>
</dbReference>
<dbReference type="Pfam" id="PF16003">
    <property type="entry name" value="DUF4776"/>
    <property type="match status" value="2"/>
</dbReference>
<feature type="compositionally biased region" description="Basic residues" evidence="1">
    <location>
        <begin position="667"/>
        <end position="678"/>
    </location>
</feature>
<sequence length="1095" mass="123765">MSFPQSFIDGIDEGMSDLVHWDSCQFAANGQVKGTLELLCRLIIKCDAQQQSMERDFRCNANASINPQDILFVTNRCQGCHKICDNFLDTSTQQSEDDVMMCVCRNHVEKKRLESALQKECEHRGMENCVDHLVLTDTSDSEMEYDFDVSPPAGSTKHPLQVKPILVNHATQTSRKHRLVPPSYPIKHSPFWRTYDCAAGDRYTSTAFGEPGEAVFEDGVFGNRGGGPHGAYATPGGRPKNKNIWGATSGGSMHGAGRFPYGNPKSPNGKSESIPVRMTEHLLRMAQRAAEAKQVVKKKKAFDMMKYLTKHGAFSKPLIGPDGLTDAQRRRRALRFVPRTPIELVPRLNVLMSEEDDERLELDLERYRSSKPVRRRTADHLINNPNATCVMKNMARECEQIVDSIFKSTAQTQLFKPLKKSHCVHNVDPLLETPLGRETFPCFSYLPEQQSKIVDLCNPKQMPVPISDLEKPLIRPTRFCPVCLTNMSWLPKFAACPNCGVKPTPVIEERHKEKKLTADQILNDYFGKQPESFDDYSGDRCAKTAKGKSEDQQAGCRCTCNGGKVCAHCRIRELCLDIFQGNEQVVGCPKVKPQSSEDFCVINTNLRECRPHLARVFSELQDLYNIRKSALASNQDKHCQNTESHKDKSQQPDDNTLARSLSTRREKNIKKNTTRKSLKTTGEQALSSIRARHKSCLSQQGTVSRRHGWNWTCTHEARMYGWRPGFIRKPIQKLMKFFLHYLPMKNELNISTKIEEAEKQKERQLPILNVCKKNGEIFVTLRAVNNSNVEMQPIKFKIVKSDLAIALRAIKRKLIDNGFPKCTCHKTVMMCICRNYMEKKHLEYALHKECKHRGMEDCVNDLVFTDTSDSEMEFDFDVTPPMDVAKPRPIAVDRATQTHKKDLDVPPTYPIKHSPFWGTYDCAAGDRYTSTAFGAPGEEVFEDGVFGNRGGGPHAAYATPRDRPKNKNIWGATSGRPMYGAGLFPYGNPKSPNGKTEPIPVRMTGHLLRMAENVVKAKQVVQKSNTMDMMKYLKKHGAFSNPMIGPDGLTDSKRRRRALRLVPRTPIEFVTRLGKDCNPCADQCCNPCTTGFYYC</sequence>
<reference evidence="4 5" key="1">
    <citation type="journal article" date="2007" name="Nature">
        <title>Evolution of genes and genomes on the Drosophila phylogeny.</title>
        <authorList>
            <consortium name="Drosophila 12 Genomes Consortium"/>
            <person name="Clark A.G."/>
            <person name="Eisen M.B."/>
            <person name="Smith D.R."/>
            <person name="Bergman C.M."/>
            <person name="Oliver B."/>
            <person name="Markow T.A."/>
            <person name="Kaufman T.C."/>
            <person name="Kellis M."/>
            <person name="Gelbart W."/>
            <person name="Iyer V.N."/>
            <person name="Pollard D.A."/>
            <person name="Sackton T.B."/>
            <person name="Larracuente A.M."/>
            <person name="Singh N.D."/>
            <person name="Abad J.P."/>
            <person name="Abt D.N."/>
            <person name="Adryan B."/>
            <person name="Aguade M."/>
            <person name="Akashi H."/>
            <person name="Anderson W.W."/>
            <person name="Aquadro C.F."/>
            <person name="Ardell D.H."/>
            <person name="Arguello R."/>
            <person name="Artieri C.G."/>
            <person name="Barbash D.A."/>
            <person name="Barker D."/>
            <person name="Barsanti P."/>
            <person name="Batterham P."/>
            <person name="Batzoglou S."/>
            <person name="Begun D."/>
            <person name="Bhutkar A."/>
            <person name="Blanco E."/>
            <person name="Bosak S.A."/>
            <person name="Bradley R.K."/>
            <person name="Brand A.D."/>
            <person name="Brent M.R."/>
            <person name="Brooks A.N."/>
            <person name="Brown R.H."/>
            <person name="Butlin R.K."/>
            <person name="Caggese C."/>
            <person name="Calvi B.R."/>
            <person name="Bernardo de Carvalho A."/>
            <person name="Caspi A."/>
            <person name="Castrezana S."/>
            <person name="Celniker S.E."/>
            <person name="Chang J.L."/>
            <person name="Chapple C."/>
            <person name="Chatterji S."/>
            <person name="Chinwalla A."/>
            <person name="Civetta A."/>
            <person name="Clifton S.W."/>
            <person name="Comeron J.M."/>
            <person name="Costello J.C."/>
            <person name="Coyne J.A."/>
            <person name="Daub J."/>
            <person name="David R.G."/>
            <person name="Delcher A.L."/>
            <person name="Delehaunty K."/>
            <person name="Do C.B."/>
            <person name="Ebling H."/>
            <person name="Edwards K."/>
            <person name="Eickbush T."/>
            <person name="Evans J.D."/>
            <person name="Filipski A."/>
            <person name="Findeiss S."/>
            <person name="Freyhult E."/>
            <person name="Fulton L."/>
            <person name="Fulton R."/>
            <person name="Garcia A.C."/>
            <person name="Gardiner A."/>
            <person name="Garfield D.A."/>
            <person name="Garvin B.E."/>
            <person name="Gibson G."/>
            <person name="Gilbert D."/>
            <person name="Gnerre S."/>
            <person name="Godfrey J."/>
            <person name="Good R."/>
            <person name="Gotea V."/>
            <person name="Gravely B."/>
            <person name="Greenberg A.J."/>
            <person name="Griffiths-Jones S."/>
            <person name="Gross S."/>
            <person name="Guigo R."/>
            <person name="Gustafson E.A."/>
            <person name="Haerty W."/>
            <person name="Hahn M.W."/>
            <person name="Halligan D.L."/>
            <person name="Halpern A.L."/>
            <person name="Halter G.M."/>
            <person name="Han M.V."/>
            <person name="Heger A."/>
            <person name="Hillier L."/>
            <person name="Hinrichs A.S."/>
            <person name="Holmes I."/>
            <person name="Hoskins R.A."/>
            <person name="Hubisz M.J."/>
            <person name="Hultmark D."/>
            <person name="Huntley M.A."/>
            <person name="Jaffe D.B."/>
            <person name="Jagadeeshan S."/>
            <person name="Jeck W.R."/>
            <person name="Johnson J."/>
            <person name="Jones C.D."/>
            <person name="Jordan W.C."/>
            <person name="Karpen G.H."/>
            <person name="Kataoka E."/>
            <person name="Keightley P.D."/>
            <person name="Kheradpour P."/>
            <person name="Kirkness E.F."/>
            <person name="Koerich L.B."/>
            <person name="Kristiansen K."/>
            <person name="Kudrna D."/>
            <person name="Kulathinal R.J."/>
            <person name="Kumar S."/>
            <person name="Kwok R."/>
            <person name="Lander E."/>
            <person name="Langley C.H."/>
            <person name="Lapoint R."/>
            <person name="Lazzaro B.P."/>
            <person name="Lee S.J."/>
            <person name="Levesque L."/>
            <person name="Li R."/>
            <person name="Lin C.F."/>
            <person name="Lin M.F."/>
            <person name="Lindblad-Toh K."/>
            <person name="Llopart A."/>
            <person name="Long M."/>
            <person name="Low L."/>
            <person name="Lozovsky E."/>
            <person name="Lu J."/>
            <person name="Luo M."/>
            <person name="Machado C.A."/>
            <person name="Makalowski W."/>
            <person name="Marzo M."/>
            <person name="Matsuda M."/>
            <person name="Matzkin L."/>
            <person name="McAllister B."/>
            <person name="McBride C.S."/>
            <person name="McKernan B."/>
            <person name="McKernan K."/>
            <person name="Mendez-Lago M."/>
            <person name="Minx P."/>
            <person name="Mollenhauer M.U."/>
            <person name="Montooth K."/>
            <person name="Mount S.M."/>
            <person name="Mu X."/>
            <person name="Myers E."/>
            <person name="Negre B."/>
            <person name="Newfeld S."/>
            <person name="Nielsen R."/>
            <person name="Noor M.A."/>
            <person name="O'Grady P."/>
            <person name="Pachter L."/>
            <person name="Papaceit M."/>
            <person name="Parisi M.J."/>
            <person name="Parisi M."/>
            <person name="Parts L."/>
            <person name="Pedersen J.S."/>
            <person name="Pesole G."/>
            <person name="Phillippy A.M."/>
            <person name="Ponting C.P."/>
            <person name="Pop M."/>
            <person name="Porcelli D."/>
            <person name="Powell J.R."/>
            <person name="Prohaska S."/>
            <person name="Pruitt K."/>
            <person name="Puig M."/>
            <person name="Quesneville H."/>
            <person name="Ram K.R."/>
            <person name="Rand D."/>
            <person name="Rasmussen M.D."/>
            <person name="Reed L.K."/>
            <person name="Reenan R."/>
            <person name="Reily A."/>
            <person name="Remington K.A."/>
            <person name="Rieger T.T."/>
            <person name="Ritchie M.G."/>
            <person name="Robin C."/>
            <person name="Rogers Y.H."/>
            <person name="Rohde C."/>
            <person name="Rozas J."/>
            <person name="Rubenfield M.J."/>
            <person name="Ruiz A."/>
            <person name="Russo S."/>
            <person name="Salzberg S.L."/>
            <person name="Sanchez-Gracia A."/>
            <person name="Saranga D.J."/>
            <person name="Sato H."/>
            <person name="Schaeffer S.W."/>
            <person name="Schatz M.C."/>
            <person name="Schlenke T."/>
            <person name="Schwartz R."/>
            <person name="Segarra C."/>
            <person name="Singh R.S."/>
            <person name="Sirot L."/>
            <person name="Sirota M."/>
            <person name="Sisneros N.B."/>
            <person name="Smith C.D."/>
            <person name="Smith T.F."/>
            <person name="Spieth J."/>
            <person name="Stage D.E."/>
            <person name="Stark A."/>
            <person name="Stephan W."/>
            <person name="Strausberg R.L."/>
            <person name="Strempel S."/>
            <person name="Sturgill D."/>
            <person name="Sutton G."/>
            <person name="Sutton G.G."/>
            <person name="Tao W."/>
            <person name="Teichmann S."/>
            <person name="Tobari Y.N."/>
            <person name="Tomimura Y."/>
            <person name="Tsolas J.M."/>
            <person name="Valente V.L."/>
            <person name="Venter E."/>
            <person name="Venter J.C."/>
            <person name="Vicario S."/>
            <person name="Vieira F.G."/>
            <person name="Vilella A.J."/>
            <person name="Villasante A."/>
            <person name="Walenz B."/>
            <person name="Wang J."/>
            <person name="Wasserman M."/>
            <person name="Watts T."/>
            <person name="Wilson D."/>
            <person name="Wilson R.K."/>
            <person name="Wing R.A."/>
            <person name="Wolfner M.F."/>
            <person name="Wong A."/>
            <person name="Wong G.K."/>
            <person name="Wu C.I."/>
            <person name="Wu G."/>
            <person name="Yamamoto D."/>
            <person name="Yang H.P."/>
            <person name="Yang S.P."/>
            <person name="Yorke J.A."/>
            <person name="Yoshida K."/>
            <person name="Zdobnov E."/>
            <person name="Zhang P."/>
            <person name="Zhang Y."/>
            <person name="Zimin A.V."/>
            <person name="Baldwin J."/>
            <person name="Abdouelleil A."/>
            <person name="Abdulkadir J."/>
            <person name="Abebe A."/>
            <person name="Abera B."/>
            <person name="Abreu J."/>
            <person name="Acer S.C."/>
            <person name="Aftuck L."/>
            <person name="Alexander A."/>
            <person name="An P."/>
            <person name="Anderson E."/>
            <person name="Anderson S."/>
            <person name="Arachi H."/>
            <person name="Azer M."/>
            <person name="Bachantsang P."/>
            <person name="Barry A."/>
            <person name="Bayul T."/>
            <person name="Berlin A."/>
            <person name="Bessette D."/>
            <person name="Bloom T."/>
            <person name="Blye J."/>
            <person name="Boguslavskiy L."/>
            <person name="Bonnet C."/>
            <person name="Boukhgalter B."/>
            <person name="Bourzgui I."/>
            <person name="Brown A."/>
            <person name="Cahill P."/>
            <person name="Channer S."/>
            <person name="Cheshatsang Y."/>
            <person name="Chuda L."/>
            <person name="Citroen M."/>
            <person name="Collymore A."/>
            <person name="Cooke P."/>
            <person name="Costello M."/>
            <person name="D'Aco K."/>
            <person name="Daza R."/>
            <person name="De Haan G."/>
            <person name="DeGray S."/>
            <person name="DeMaso C."/>
            <person name="Dhargay N."/>
            <person name="Dooley K."/>
            <person name="Dooley E."/>
            <person name="Doricent M."/>
            <person name="Dorje P."/>
            <person name="Dorjee K."/>
            <person name="Dupes A."/>
            <person name="Elong R."/>
            <person name="Falk J."/>
            <person name="Farina A."/>
            <person name="Faro S."/>
            <person name="Ferguson D."/>
            <person name="Fisher S."/>
            <person name="Foley C.D."/>
            <person name="Franke A."/>
            <person name="Friedrich D."/>
            <person name="Gadbois L."/>
            <person name="Gearin G."/>
            <person name="Gearin C.R."/>
            <person name="Giannoukos G."/>
            <person name="Goode T."/>
            <person name="Graham J."/>
            <person name="Grandbois E."/>
            <person name="Grewal S."/>
            <person name="Gyaltsen K."/>
            <person name="Hafez N."/>
            <person name="Hagos B."/>
            <person name="Hall J."/>
            <person name="Henson C."/>
            <person name="Hollinger A."/>
            <person name="Honan T."/>
            <person name="Huard M.D."/>
            <person name="Hughes L."/>
            <person name="Hurhula B."/>
            <person name="Husby M.E."/>
            <person name="Kamat A."/>
            <person name="Kanga B."/>
            <person name="Kashin S."/>
            <person name="Khazanovich D."/>
            <person name="Kisner P."/>
            <person name="Lance K."/>
            <person name="Lara M."/>
            <person name="Lee W."/>
            <person name="Lennon N."/>
            <person name="Letendre F."/>
            <person name="LeVine R."/>
            <person name="Lipovsky A."/>
            <person name="Liu X."/>
            <person name="Liu J."/>
            <person name="Liu S."/>
            <person name="Lokyitsang T."/>
            <person name="Lokyitsang Y."/>
            <person name="Lubonja R."/>
            <person name="Lui A."/>
            <person name="MacDonald P."/>
            <person name="Magnisalis V."/>
            <person name="Maru K."/>
            <person name="Matthews C."/>
            <person name="McCusker W."/>
            <person name="McDonough S."/>
            <person name="Mehta T."/>
            <person name="Meldrim J."/>
            <person name="Meneus L."/>
            <person name="Mihai O."/>
            <person name="Mihalev A."/>
            <person name="Mihova T."/>
            <person name="Mittelman R."/>
            <person name="Mlenga V."/>
            <person name="Montmayeur A."/>
            <person name="Mulrain L."/>
            <person name="Navidi A."/>
            <person name="Naylor J."/>
            <person name="Negash T."/>
            <person name="Nguyen T."/>
            <person name="Nguyen N."/>
            <person name="Nicol R."/>
            <person name="Norbu C."/>
            <person name="Norbu N."/>
            <person name="Novod N."/>
            <person name="O'Neill B."/>
            <person name="Osman S."/>
            <person name="Markiewicz E."/>
            <person name="Oyono O.L."/>
            <person name="Patti C."/>
            <person name="Phunkhang P."/>
            <person name="Pierre F."/>
            <person name="Priest M."/>
            <person name="Raghuraman S."/>
            <person name="Rege F."/>
            <person name="Reyes R."/>
            <person name="Rise C."/>
            <person name="Rogov P."/>
            <person name="Ross K."/>
            <person name="Ryan E."/>
            <person name="Settipalli S."/>
            <person name="Shea T."/>
            <person name="Sherpa N."/>
            <person name="Shi L."/>
            <person name="Shih D."/>
            <person name="Sparrow T."/>
            <person name="Spaulding J."/>
            <person name="Stalker J."/>
            <person name="Stange-Thomann N."/>
            <person name="Stavropoulos S."/>
            <person name="Stone C."/>
            <person name="Strader C."/>
            <person name="Tesfaye S."/>
            <person name="Thomson T."/>
            <person name="Thoulutsang Y."/>
            <person name="Thoulutsang D."/>
            <person name="Topham K."/>
            <person name="Topping I."/>
            <person name="Tsamla T."/>
            <person name="Vassiliev H."/>
            <person name="Vo A."/>
            <person name="Wangchuk T."/>
            <person name="Wangdi T."/>
            <person name="Weiand M."/>
            <person name="Wilkinson J."/>
            <person name="Wilson A."/>
            <person name="Yadav S."/>
            <person name="Young G."/>
            <person name="Yu Q."/>
            <person name="Zembek L."/>
            <person name="Zhong D."/>
            <person name="Zimmer A."/>
            <person name="Zwirko Z."/>
            <person name="Jaffe D.B."/>
            <person name="Alvarez P."/>
            <person name="Brockman W."/>
            <person name="Butler J."/>
            <person name="Chin C."/>
            <person name="Gnerre S."/>
            <person name="Grabherr M."/>
            <person name="Kleber M."/>
            <person name="Mauceli E."/>
            <person name="MacCallum I."/>
        </authorList>
    </citation>
    <scope>NUCLEOTIDE SEQUENCE [LARGE SCALE GENOMIC DNA]</scope>
    <source>
        <strain evidence="5">Tucson 15287-2541.00</strain>
    </source>
</reference>
<dbReference type="eggNOG" id="ENOG502QSI5">
    <property type="taxonomic scope" value="Eukaryota"/>
</dbReference>
<feature type="domain" description="DUF4776" evidence="2">
    <location>
        <begin position="474"/>
        <end position="923"/>
    </location>
</feature>
<feature type="compositionally biased region" description="Polar residues" evidence="1">
    <location>
        <begin position="652"/>
        <end position="661"/>
    </location>
</feature>
<evidence type="ECO:0000259" key="2">
    <source>
        <dbReference type="Pfam" id="PF16003"/>
    </source>
</evidence>
<dbReference type="PANTHER" id="PTHR39079">
    <property type="entry name" value="FI08034P-RELATED"/>
    <property type="match status" value="1"/>
</dbReference>
<gene>
    <name evidence="4" type="primary">Dgri\GH23732</name>
    <name evidence="4" type="ORF">Dgri_GH23732</name>
</gene>
<keyword evidence="5" id="KW-1185">Reference proteome</keyword>
<dbReference type="InterPro" id="IPR031949">
    <property type="entry name" value="DUF4776"/>
</dbReference>
<feature type="region of interest" description="Disordered" evidence="1">
    <location>
        <begin position="634"/>
        <end position="684"/>
    </location>
</feature>
<feature type="compositionally biased region" description="Basic and acidic residues" evidence="1">
    <location>
        <begin position="635"/>
        <end position="651"/>
    </location>
</feature>
<proteinExistence type="predicted"/>
<feature type="domain" description="DUF4776" evidence="2">
    <location>
        <begin position="97"/>
        <end position="198"/>
    </location>
</feature>
<organism evidence="5">
    <name type="scientific">Drosophila grimshawi</name>
    <name type="common">Hawaiian fruit fly</name>
    <name type="synonym">Idiomyia grimshawi</name>
    <dbReference type="NCBI Taxonomy" id="7222"/>
    <lineage>
        <taxon>Eukaryota</taxon>
        <taxon>Metazoa</taxon>
        <taxon>Ecdysozoa</taxon>
        <taxon>Arthropoda</taxon>
        <taxon>Hexapoda</taxon>
        <taxon>Insecta</taxon>
        <taxon>Pterygota</taxon>
        <taxon>Neoptera</taxon>
        <taxon>Endopterygota</taxon>
        <taxon>Diptera</taxon>
        <taxon>Brachycera</taxon>
        <taxon>Muscomorpha</taxon>
        <taxon>Ephydroidea</taxon>
        <taxon>Drosophilidae</taxon>
        <taxon>Drosophila</taxon>
        <taxon>Hawaiian Drosophila</taxon>
    </lineage>
</organism>
<feature type="domain" description="DUF4788" evidence="3">
    <location>
        <begin position="340"/>
        <end position="405"/>
    </location>
</feature>
<dbReference type="Pfam" id="PF16032">
    <property type="entry name" value="DUF4788"/>
    <property type="match status" value="1"/>
</dbReference>
<evidence type="ECO:0000259" key="3">
    <source>
        <dbReference type="Pfam" id="PF16032"/>
    </source>
</evidence>
<dbReference type="PANTHER" id="PTHR39079:SF1">
    <property type="entry name" value="GH11706P-RELATED"/>
    <property type="match status" value="1"/>
</dbReference>
<dbReference type="InterPro" id="IPR031992">
    <property type="entry name" value="DUF4788"/>
</dbReference>
<dbReference type="AlphaFoldDB" id="B4JTC6"/>
<protein>
    <submittedName>
        <fullName evidence="4">GH23732</fullName>
    </submittedName>
</protein>
<evidence type="ECO:0000313" key="4">
    <source>
        <dbReference type="EMBL" id="EDV95016.1"/>
    </source>
</evidence>
<dbReference type="HOGENOM" id="CLU_008522_0_0_1"/>